<dbReference type="RefSeq" id="WP_220587214.1">
    <property type="nucleotide sequence ID" value="NZ_RKLQ01000001.1"/>
</dbReference>
<evidence type="ECO:0000313" key="2">
    <source>
        <dbReference type="EMBL" id="MBX0302991.1"/>
    </source>
</evidence>
<feature type="transmembrane region" description="Helical" evidence="1">
    <location>
        <begin position="32"/>
        <end position="53"/>
    </location>
</feature>
<keyword evidence="3" id="KW-1185">Reference proteome</keyword>
<gene>
    <name evidence="2" type="ORF">EGD98_04815</name>
</gene>
<dbReference type="EMBL" id="RKLQ01000001">
    <property type="protein sequence ID" value="MBX0302991.1"/>
    <property type="molecule type" value="Genomic_DNA"/>
</dbReference>
<reference evidence="2" key="1">
    <citation type="submission" date="2021-06" db="EMBL/GenBank/DDBJ databases">
        <title>Halomicroarcula sp. F24A a new haloarchaeum isolated from saline soil.</title>
        <authorList>
            <person name="Duran-Viseras A."/>
            <person name="Sanchez-Porro C."/>
            <person name="Ventosa A."/>
        </authorList>
    </citation>
    <scope>NUCLEOTIDE SEQUENCE</scope>
    <source>
        <strain evidence="2">F24A</strain>
    </source>
</reference>
<sequence length="93" mass="9703">MCFDRLADEETLEASLSALLAAEWRCAVRNGAMAAAMVLVVLLVQGAPVWVVGVSVTGALALGTALHQAVLLAGAGVLRARARWQESRRGTST</sequence>
<dbReference type="AlphaFoldDB" id="A0A8J7YJI1"/>
<feature type="transmembrane region" description="Helical" evidence="1">
    <location>
        <begin position="59"/>
        <end position="78"/>
    </location>
</feature>
<evidence type="ECO:0000256" key="1">
    <source>
        <dbReference type="SAM" id="Phobius"/>
    </source>
</evidence>
<proteinExistence type="predicted"/>
<keyword evidence="1" id="KW-1133">Transmembrane helix</keyword>
<evidence type="ECO:0000313" key="3">
    <source>
        <dbReference type="Proteomes" id="UP000783863"/>
    </source>
</evidence>
<keyword evidence="1" id="KW-0472">Membrane</keyword>
<organism evidence="2 3">
    <name type="scientific">Haloarcula salinisoli</name>
    <dbReference type="NCBI Taxonomy" id="2487746"/>
    <lineage>
        <taxon>Archaea</taxon>
        <taxon>Methanobacteriati</taxon>
        <taxon>Methanobacteriota</taxon>
        <taxon>Stenosarchaea group</taxon>
        <taxon>Halobacteria</taxon>
        <taxon>Halobacteriales</taxon>
        <taxon>Haloarculaceae</taxon>
        <taxon>Haloarcula</taxon>
    </lineage>
</organism>
<accession>A0A8J7YJI1</accession>
<dbReference type="Proteomes" id="UP000783863">
    <property type="component" value="Unassembled WGS sequence"/>
</dbReference>
<protein>
    <submittedName>
        <fullName evidence="2">Uncharacterized protein</fullName>
    </submittedName>
</protein>
<comment type="caution">
    <text evidence="2">The sequence shown here is derived from an EMBL/GenBank/DDBJ whole genome shotgun (WGS) entry which is preliminary data.</text>
</comment>
<keyword evidence="1" id="KW-0812">Transmembrane</keyword>
<name>A0A8J7YJI1_9EURY</name>